<feature type="non-terminal residue" evidence="3">
    <location>
        <position position="118"/>
    </location>
</feature>
<gene>
    <name evidence="3" type="primary">Marveld2_1</name>
    <name evidence="3" type="ORF">ODOGUJ_R14919</name>
</gene>
<evidence type="ECO:0000313" key="3">
    <source>
        <dbReference type="EMBL" id="NXJ16825.1"/>
    </source>
</evidence>
<dbReference type="Proteomes" id="UP000522663">
    <property type="component" value="Unassembled WGS sequence"/>
</dbReference>
<protein>
    <submittedName>
        <fullName evidence="3">MALD2 protein</fullName>
    </submittedName>
</protein>
<feature type="region of interest" description="Disordered" evidence="1">
    <location>
        <begin position="69"/>
        <end position="89"/>
    </location>
</feature>
<organism evidence="3 4">
    <name type="scientific">Odontophorus gujanensis</name>
    <name type="common">marbled wood quail</name>
    <dbReference type="NCBI Taxonomy" id="886794"/>
    <lineage>
        <taxon>Eukaryota</taxon>
        <taxon>Metazoa</taxon>
        <taxon>Chordata</taxon>
        <taxon>Craniata</taxon>
        <taxon>Vertebrata</taxon>
        <taxon>Euteleostomi</taxon>
        <taxon>Archelosauria</taxon>
        <taxon>Archosauria</taxon>
        <taxon>Dinosauria</taxon>
        <taxon>Saurischia</taxon>
        <taxon>Theropoda</taxon>
        <taxon>Coelurosauria</taxon>
        <taxon>Aves</taxon>
        <taxon>Neognathae</taxon>
        <taxon>Galloanserae</taxon>
        <taxon>Galliformes</taxon>
        <taxon>Odontophoridae</taxon>
        <taxon>Odontophorus</taxon>
    </lineage>
</organism>
<keyword evidence="2" id="KW-1133">Transmembrane helix</keyword>
<keyword evidence="2" id="KW-0812">Transmembrane</keyword>
<keyword evidence="4" id="KW-1185">Reference proteome</keyword>
<dbReference type="AlphaFoldDB" id="A0A7K9Z3D0"/>
<keyword evidence="2" id="KW-0472">Membrane</keyword>
<feature type="transmembrane region" description="Helical" evidence="2">
    <location>
        <begin position="33"/>
        <end position="54"/>
    </location>
</feature>
<name>A0A7K9Z3D0_9GALL</name>
<accession>A0A7K9Z3D0</accession>
<reference evidence="3 4" key="1">
    <citation type="submission" date="2019-09" db="EMBL/GenBank/DDBJ databases">
        <title>Bird 10,000 Genomes (B10K) Project - Family phase.</title>
        <authorList>
            <person name="Zhang G."/>
        </authorList>
    </citation>
    <scope>NUCLEOTIDE SEQUENCE [LARGE SCALE GENOMIC DNA]</scope>
    <source>
        <strain evidence="3">B10K-DU-001-53</strain>
        <tissue evidence="3">Muscle</tissue>
    </source>
</reference>
<feature type="region of interest" description="Disordered" evidence="1">
    <location>
        <begin position="99"/>
        <end position="118"/>
    </location>
</feature>
<evidence type="ECO:0000313" key="4">
    <source>
        <dbReference type="Proteomes" id="UP000522663"/>
    </source>
</evidence>
<evidence type="ECO:0000256" key="1">
    <source>
        <dbReference type="SAM" id="MobiDB-lite"/>
    </source>
</evidence>
<dbReference type="OrthoDB" id="6284217at2759"/>
<sequence length="118" mass="12401">AYIHTVTLGGLCSSPLPGSPLLTELCRTEGAQAAALLFLFLTALLYVAGSAVALKVWQEVARWHLGAARIPRDPGDSPQPSGASCPPVRAKRVVFEDEVGVGRRPLGSSDVPEEGKQP</sequence>
<feature type="non-terminal residue" evidence="3">
    <location>
        <position position="1"/>
    </location>
</feature>
<proteinExistence type="predicted"/>
<dbReference type="EMBL" id="VXAB01016064">
    <property type="protein sequence ID" value="NXJ16825.1"/>
    <property type="molecule type" value="Genomic_DNA"/>
</dbReference>
<comment type="caution">
    <text evidence="3">The sequence shown here is derived from an EMBL/GenBank/DDBJ whole genome shotgun (WGS) entry which is preliminary data.</text>
</comment>
<evidence type="ECO:0000256" key="2">
    <source>
        <dbReference type="SAM" id="Phobius"/>
    </source>
</evidence>